<feature type="transmembrane region" description="Helical" evidence="7">
    <location>
        <begin position="406"/>
        <end position="428"/>
    </location>
</feature>
<keyword evidence="10" id="KW-1185">Reference proteome</keyword>
<dbReference type="PANTHER" id="PTHR43045:SF1">
    <property type="entry name" value="SHIKIMATE TRANSPORTER"/>
    <property type="match status" value="1"/>
</dbReference>
<feature type="transmembrane region" description="Helical" evidence="7">
    <location>
        <begin position="95"/>
        <end position="113"/>
    </location>
</feature>
<sequence>MPEQDPTGGRTRREHRRVALGTLVGTTIEWYDFFIYANAAALVLTPLFFEPFVASYGELAGRLMAFATVGVSFIFRPLGAVVAGHFGDKLGRKAMLVLTLMLMGVSTTLIGLVPSYASIGIWAPVLLIVLRVLQGFSAGGEWGGAALMAVEHAPAHRRGRFGGFPQIGVPVGMLIATAVLSIITVTTTEQQFLDWGWRVPFLLSVVLIAVGTVIRLGVAESPVFTEAGDAQPRVRLPLVQMFRFNGRQVLQGTLTFAANNAAGYMVTGGYVLSYTTMVLGMDRSTILNLVTLTSAAWVVTTMSAAILSDRIGRTAVYKIGFVTLLVWVFPMFWLIDTENVLLIAVAMLVFSIGIGFTYGPQAAMLAEMFPAQVRYSGAGLSYAFGAVLGGAFAPMIATWLQAAFGSAMAVSGYLFALTAIGLAATFTIKDRTGKPLGPEALDIPGARELAAATHR</sequence>
<comment type="subcellular location">
    <subcellularLocation>
        <location evidence="1">Cell membrane</location>
        <topology evidence="1">Multi-pass membrane protein</topology>
    </subcellularLocation>
</comment>
<reference evidence="9 10" key="1">
    <citation type="submission" date="2022-11" db="EMBL/GenBank/DDBJ databases">
        <title>Draft genome sequence of Saccharopolyspora sp. WRP15-2 isolated from rhizosphere soils of wild rice in Thailand.</title>
        <authorList>
            <person name="Duangmal K."/>
            <person name="Kammanee S."/>
            <person name="Muangham S."/>
        </authorList>
    </citation>
    <scope>NUCLEOTIDE SEQUENCE [LARGE SCALE GENOMIC DNA]</scope>
    <source>
        <strain evidence="9 10">WRP15-2</strain>
    </source>
</reference>
<name>A0ABT4V2Z2_9PSEU</name>
<dbReference type="RefSeq" id="WP_270951156.1">
    <property type="nucleotide sequence ID" value="NZ_JAQGLA010000043.1"/>
</dbReference>
<dbReference type="PROSITE" id="PS50850">
    <property type="entry name" value="MFS"/>
    <property type="match status" value="1"/>
</dbReference>
<evidence type="ECO:0000256" key="6">
    <source>
        <dbReference type="ARBA" id="ARBA00023136"/>
    </source>
</evidence>
<dbReference type="CDD" id="cd17369">
    <property type="entry name" value="MFS_ShiA_like"/>
    <property type="match status" value="1"/>
</dbReference>
<feature type="transmembrane region" description="Helical" evidence="7">
    <location>
        <begin position="380"/>
        <end position="400"/>
    </location>
</feature>
<protein>
    <submittedName>
        <fullName evidence="9">MFS transporter</fullName>
    </submittedName>
</protein>
<proteinExistence type="predicted"/>
<feature type="transmembrane region" description="Helical" evidence="7">
    <location>
        <begin position="20"/>
        <end position="43"/>
    </location>
</feature>
<feature type="transmembrane region" description="Helical" evidence="7">
    <location>
        <begin position="161"/>
        <end position="183"/>
    </location>
</feature>
<feature type="transmembrane region" description="Helical" evidence="7">
    <location>
        <begin position="341"/>
        <end position="359"/>
    </location>
</feature>
<evidence type="ECO:0000256" key="3">
    <source>
        <dbReference type="ARBA" id="ARBA00022475"/>
    </source>
</evidence>
<dbReference type="InterPro" id="IPR020846">
    <property type="entry name" value="MFS_dom"/>
</dbReference>
<dbReference type="PANTHER" id="PTHR43045">
    <property type="entry name" value="SHIKIMATE TRANSPORTER"/>
    <property type="match status" value="1"/>
</dbReference>
<evidence type="ECO:0000256" key="7">
    <source>
        <dbReference type="SAM" id="Phobius"/>
    </source>
</evidence>
<keyword evidence="6 7" id="KW-0472">Membrane</keyword>
<dbReference type="SUPFAM" id="SSF103473">
    <property type="entry name" value="MFS general substrate transporter"/>
    <property type="match status" value="1"/>
</dbReference>
<dbReference type="InterPro" id="IPR036259">
    <property type="entry name" value="MFS_trans_sf"/>
</dbReference>
<organism evidence="9 10">
    <name type="scientific">Saccharopolyspora oryzae</name>
    <dbReference type="NCBI Taxonomy" id="2997343"/>
    <lineage>
        <taxon>Bacteria</taxon>
        <taxon>Bacillati</taxon>
        <taxon>Actinomycetota</taxon>
        <taxon>Actinomycetes</taxon>
        <taxon>Pseudonocardiales</taxon>
        <taxon>Pseudonocardiaceae</taxon>
        <taxon>Saccharopolyspora</taxon>
    </lineage>
</organism>
<gene>
    <name evidence="9" type="ORF">OU415_23060</name>
</gene>
<comment type="caution">
    <text evidence="9">The sequence shown here is derived from an EMBL/GenBank/DDBJ whole genome shotgun (WGS) entry which is preliminary data.</text>
</comment>
<evidence type="ECO:0000256" key="5">
    <source>
        <dbReference type="ARBA" id="ARBA00022989"/>
    </source>
</evidence>
<feature type="transmembrane region" description="Helical" evidence="7">
    <location>
        <begin position="286"/>
        <end position="308"/>
    </location>
</feature>
<keyword evidence="4 7" id="KW-0812">Transmembrane</keyword>
<evidence type="ECO:0000313" key="10">
    <source>
        <dbReference type="Proteomes" id="UP001210380"/>
    </source>
</evidence>
<dbReference type="Proteomes" id="UP001210380">
    <property type="component" value="Unassembled WGS sequence"/>
</dbReference>
<dbReference type="Pfam" id="PF07690">
    <property type="entry name" value="MFS_1"/>
    <property type="match status" value="1"/>
</dbReference>
<dbReference type="EMBL" id="JAQGLA010000043">
    <property type="protein sequence ID" value="MDA3628330.1"/>
    <property type="molecule type" value="Genomic_DNA"/>
</dbReference>
<evidence type="ECO:0000259" key="8">
    <source>
        <dbReference type="PROSITE" id="PS50850"/>
    </source>
</evidence>
<feature type="domain" description="Major facilitator superfamily (MFS) profile" evidence="8">
    <location>
        <begin position="18"/>
        <end position="433"/>
    </location>
</feature>
<accession>A0ABT4V2Z2</accession>
<feature type="transmembrane region" description="Helical" evidence="7">
    <location>
        <begin position="249"/>
        <end position="266"/>
    </location>
</feature>
<keyword evidence="3" id="KW-1003">Cell membrane</keyword>
<evidence type="ECO:0000256" key="1">
    <source>
        <dbReference type="ARBA" id="ARBA00004651"/>
    </source>
</evidence>
<evidence type="ECO:0000256" key="2">
    <source>
        <dbReference type="ARBA" id="ARBA00022448"/>
    </source>
</evidence>
<evidence type="ECO:0000256" key="4">
    <source>
        <dbReference type="ARBA" id="ARBA00022692"/>
    </source>
</evidence>
<feature type="transmembrane region" description="Helical" evidence="7">
    <location>
        <begin position="195"/>
        <end position="214"/>
    </location>
</feature>
<dbReference type="Gene3D" id="1.20.1250.20">
    <property type="entry name" value="MFS general substrate transporter like domains"/>
    <property type="match status" value="1"/>
</dbReference>
<feature type="transmembrane region" description="Helical" evidence="7">
    <location>
        <begin position="119"/>
        <end position="140"/>
    </location>
</feature>
<feature type="transmembrane region" description="Helical" evidence="7">
    <location>
        <begin position="315"/>
        <end position="335"/>
    </location>
</feature>
<dbReference type="InterPro" id="IPR011701">
    <property type="entry name" value="MFS"/>
</dbReference>
<keyword evidence="2" id="KW-0813">Transport</keyword>
<evidence type="ECO:0000313" key="9">
    <source>
        <dbReference type="EMBL" id="MDA3628330.1"/>
    </source>
</evidence>
<feature type="transmembrane region" description="Helical" evidence="7">
    <location>
        <begin position="63"/>
        <end position="83"/>
    </location>
</feature>
<keyword evidence="5 7" id="KW-1133">Transmembrane helix</keyword>